<dbReference type="PANTHER" id="PTHR47893">
    <property type="entry name" value="REGULATORY PROTEIN PCHR"/>
    <property type="match status" value="1"/>
</dbReference>
<dbReference type="InterPro" id="IPR018062">
    <property type="entry name" value="HTH_AraC-typ_CS"/>
</dbReference>
<dbReference type="EMBL" id="JAHSPG010000012">
    <property type="protein sequence ID" value="MBV4358549.1"/>
    <property type="molecule type" value="Genomic_DNA"/>
</dbReference>
<reference evidence="5" key="1">
    <citation type="submission" date="2021-06" db="EMBL/GenBank/DDBJ databases">
        <authorList>
            <person name="Huq M.A."/>
        </authorList>
    </citation>
    <scope>NUCLEOTIDE SEQUENCE</scope>
    <source>
        <strain evidence="5">MAH-26</strain>
    </source>
</reference>
<sequence length="330" mass="38004">MFKFEYTTTDYRTFLQDFAAALGTTVINDRIVFPEHIGHGFMQLIELPNDLQAIISDYSIHGTYCIRRLKTHDDYYTLRYEEITINDNFTFLIDADEHKETNDKHSAIYLTSTIFDISYLVTKGGSLKGLNIIFNKEWLGKHLGITDSDDVLSTYINLKTASSNIEPLDAEYKRLFNEIMETGHDNPLWLGIVQNRVMLIIERFFTRLYDKNQSLTKHVRISRHDISSLQEVEEILTKDVTVSPPTIEELATTVAMSPAKLKRIFREVYDSGIYSYYQKQRMVKAREMLLTGDYSVKEVGMHVGYSNLSNFATAFKKEFGILPGTLKHAG</sequence>
<dbReference type="InterPro" id="IPR053142">
    <property type="entry name" value="PchR_regulatory_protein"/>
</dbReference>
<dbReference type="SMART" id="SM00342">
    <property type="entry name" value="HTH_ARAC"/>
    <property type="match status" value="1"/>
</dbReference>
<protein>
    <submittedName>
        <fullName evidence="5">Helix-turn-helix transcriptional regulator</fullName>
    </submittedName>
</protein>
<dbReference type="Pfam" id="PF12833">
    <property type="entry name" value="HTH_18"/>
    <property type="match status" value="1"/>
</dbReference>
<evidence type="ECO:0000313" key="6">
    <source>
        <dbReference type="Proteomes" id="UP000812270"/>
    </source>
</evidence>
<evidence type="ECO:0000256" key="3">
    <source>
        <dbReference type="ARBA" id="ARBA00023163"/>
    </source>
</evidence>
<gene>
    <name evidence="5" type="ORF">KTO63_15400</name>
</gene>
<proteinExistence type="predicted"/>
<dbReference type="PANTHER" id="PTHR47893:SF1">
    <property type="entry name" value="REGULATORY PROTEIN PCHR"/>
    <property type="match status" value="1"/>
</dbReference>
<keyword evidence="2" id="KW-0238">DNA-binding</keyword>
<dbReference type="AlphaFoldDB" id="A0A9E2W556"/>
<name>A0A9E2W556_9BACT</name>
<organism evidence="5 6">
    <name type="scientific">Pinibacter aurantiacus</name>
    <dbReference type="NCBI Taxonomy" id="2851599"/>
    <lineage>
        <taxon>Bacteria</taxon>
        <taxon>Pseudomonadati</taxon>
        <taxon>Bacteroidota</taxon>
        <taxon>Chitinophagia</taxon>
        <taxon>Chitinophagales</taxon>
        <taxon>Chitinophagaceae</taxon>
        <taxon>Pinibacter</taxon>
    </lineage>
</organism>
<keyword evidence="1" id="KW-0805">Transcription regulation</keyword>
<dbReference type="GO" id="GO:0043565">
    <property type="term" value="F:sequence-specific DNA binding"/>
    <property type="evidence" value="ECO:0007669"/>
    <property type="project" value="InterPro"/>
</dbReference>
<comment type="caution">
    <text evidence="5">The sequence shown here is derived from an EMBL/GenBank/DDBJ whole genome shotgun (WGS) entry which is preliminary data.</text>
</comment>
<keyword evidence="3" id="KW-0804">Transcription</keyword>
<evidence type="ECO:0000256" key="1">
    <source>
        <dbReference type="ARBA" id="ARBA00023015"/>
    </source>
</evidence>
<dbReference type="Proteomes" id="UP000812270">
    <property type="component" value="Unassembled WGS sequence"/>
</dbReference>
<keyword evidence="6" id="KW-1185">Reference proteome</keyword>
<evidence type="ECO:0000313" key="5">
    <source>
        <dbReference type="EMBL" id="MBV4358549.1"/>
    </source>
</evidence>
<dbReference type="PROSITE" id="PS01124">
    <property type="entry name" value="HTH_ARAC_FAMILY_2"/>
    <property type="match status" value="1"/>
</dbReference>
<dbReference type="PROSITE" id="PS00041">
    <property type="entry name" value="HTH_ARAC_FAMILY_1"/>
    <property type="match status" value="1"/>
</dbReference>
<evidence type="ECO:0000259" key="4">
    <source>
        <dbReference type="PROSITE" id="PS01124"/>
    </source>
</evidence>
<dbReference type="InterPro" id="IPR018060">
    <property type="entry name" value="HTH_AraC"/>
</dbReference>
<dbReference type="GO" id="GO:0003700">
    <property type="term" value="F:DNA-binding transcription factor activity"/>
    <property type="evidence" value="ECO:0007669"/>
    <property type="project" value="InterPro"/>
</dbReference>
<evidence type="ECO:0000256" key="2">
    <source>
        <dbReference type="ARBA" id="ARBA00023125"/>
    </source>
</evidence>
<dbReference type="RefSeq" id="WP_217792261.1">
    <property type="nucleotide sequence ID" value="NZ_JAHSPG010000012.1"/>
</dbReference>
<accession>A0A9E2W556</accession>
<feature type="domain" description="HTH araC/xylS-type" evidence="4">
    <location>
        <begin position="230"/>
        <end position="329"/>
    </location>
</feature>